<keyword evidence="8" id="KW-0479">Metal-binding</keyword>
<dbReference type="InterPro" id="IPR040626">
    <property type="entry name" value="Pepdidase_M14_N"/>
</dbReference>
<dbReference type="InParanoid" id="A0A2R5GDZ8"/>
<sequence>MTTTKCWDLGVARVRSNFDAGNLGGAEFLNAKPGSQRPRLRVWPAADCEDTEFETHSRTWFYFGVTGLPTGAKVEIEIVHMNMQKALYANGMKPVFRTDGTGWSRVPGTLHTEDNGPDDFSMHFSHIFFHGPQVETFFAFCYPYSFVEWEARRQMLQARFAGPSQKPGNDIYFHREILTKSLQDRPVDILTITSSTEGPLAPESDYMQNVQSEHGQYLFPERSRMSSCKEFPSKPIVFVSARVHPGETPASFCLDGLLDFLLDEKDPRSISLRRSFVFKIVPILNPDGVALGHYRADTLGQNLNRFYHAPKPSKQPAVAAVVALASYYARSGRFYMYLDLHAHASKRGCFLYGNHFPDEEAQVENMVYSRLVALNTPFLDIKACSFSQRNMSMRDTRDQTVSKEGSGRVGIFRATGALRCYTLECNYNCGRVLNEVPAAARARREEDSRLQESNDTPKRPPSPERIFSEPASSIKYSPAEWRDVGKACGVALLDLCGGNPQSRGLLCPGALESMPNWFPKA</sequence>
<feature type="region of interest" description="Disordered" evidence="22">
    <location>
        <begin position="443"/>
        <end position="469"/>
    </location>
</feature>
<comment type="similarity">
    <text evidence="5 21">Belongs to the peptidase M14 family.</text>
</comment>
<evidence type="ECO:0000256" key="22">
    <source>
        <dbReference type="SAM" id="MobiDB-lite"/>
    </source>
</evidence>
<dbReference type="AlphaFoldDB" id="A0A2R5GDZ8"/>
<comment type="caution">
    <text evidence="24">The sequence shown here is derived from an EMBL/GenBank/DDBJ whole genome shotgun (WGS) entry which is preliminary data.</text>
</comment>
<protein>
    <recommendedName>
        <fullName evidence="14">Cytosolic carboxypeptidase-like protein 5</fullName>
        <ecNumber evidence="17">3.4.17.24</ecNumber>
    </recommendedName>
    <alternativeName>
        <fullName evidence="19">ATP/GTP-binding protein-like 5</fullName>
    </alternativeName>
    <alternativeName>
        <fullName evidence="18">Protein deglutamylase CCP5</fullName>
    </alternativeName>
</protein>
<evidence type="ECO:0000256" key="12">
    <source>
        <dbReference type="ARBA" id="ARBA00023212"/>
    </source>
</evidence>
<dbReference type="InterPro" id="IPR050821">
    <property type="entry name" value="Cytosolic_carboxypeptidase"/>
</dbReference>
<evidence type="ECO:0000256" key="19">
    <source>
        <dbReference type="ARBA" id="ARBA00032928"/>
    </source>
</evidence>
<evidence type="ECO:0000256" key="5">
    <source>
        <dbReference type="ARBA" id="ARBA00005988"/>
    </source>
</evidence>
<comment type="catalytic activity">
    <reaction evidence="15">
        <text>C-terminal L-alpha-aminoacyl-L-glutamyl-L-glutamyl-[tubulin] + H2O = C-terminal L-alpha-aminoacyl-L-glutamyl-[tubulin] + L-glutamate</text>
        <dbReference type="Rhea" id="RHEA:63792"/>
        <dbReference type="Rhea" id="RHEA-COMP:16435"/>
        <dbReference type="Rhea" id="RHEA-COMP:16436"/>
        <dbReference type="ChEBI" id="CHEBI:15377"/>
        <dbReference type="ChEBI" id="CHEBI:29985"/>
        <dbReference type="ChEBI" id="CHEBI:149555"/>
        <dbReference type="ChEBI" id="CHEBI:149556"/>
        <dbReference type="EC" id="3.4.17.24"/>
    </reaction>
    <physiologicalReaction direction="left-to-right" evidence="15">
        <dbReference type="Rhea" id="RHEA:63793"/>
    </physiologicalReaction>
</comment>
<keyword evidence="25" id="KW-1185">Reference proteome</keyword>
<evidence type="ECO:0000256" key="11">
    <source>
        <dbReference type="ARBA" id="ARBA00023049"/>
    </source>
</evidence>
<keyword evidence="7" id="KW-0645">Protease</keyword>
<evidence type="ECO:0000256" key="6">
    <source>
        <dbReference type="ARBA" id="ARBA00022490"/>
    </source>
</evidence>
<dbReference type="PANTHER" id="PTHR12756:SF12">
    <property type="entry name" value="CYTOSOLIC CARBOXYPEPTIDASE-LIKE PROTEIN 5"/>
    <property type="match status" value="1"/>
</dbReference>
<evidence type="ECO:0000256" key="9">
    <source>
        <dbReference type="ARBA" id="ARBA00022801"/>
    </source>
</evidence>
<comment type="subcellular location">
    <subcellularLocation>
        <location evidence="3">Cytoplasm</location>
        <location evidence="3">Cytoskeleton</location>
        <location evidence="3">Spindle</location>
    </subcellularLocation>
    <subcellularLocation>
        <location evidence="4">Midbody</location>
    </subcellularLocation>
    <subcellularLocation>
        <location evidence="2">Nucleus</location>
    </subcellularLocation>
</comment>
<keyword evidence="10" id="KW-0862">Zinc</keyword>
<comment type="cofactor">
    <cofactor evidence="1">
        <name>Zn(2+)</name>
        <dbReference type="ChEBI" id="CHEBI:29105"/>
    </cofactor>
</comment>
<evidence type="ECO:0000256" key="2">
    <source>
        <dbReference type="ARBA" id="ARBA00004123"/>
    </source>
</evidence>
<dbReference type="Proteomes" id="UP000241890">
    <property type="component" value="Unassembled WGS sequence"/>
</dbReference>
<evidence type="ECO:0000313" key="24">
    <source>
        <dbReference type="EMBL" id="GBG27948.1"/>
    </source>
</evidence>
<dbReference type="GO" id="GO:0006508">
    <property type="term" value="P:proteolysis"/>
    <property type="evidence" value="ECO:0007669"/>
    <property type="project" value="UniProtKB-KW"/>
</dbReference>
<keyword evidence="13" id="KW-0539">Nucleus</keyword>
<dbReference type="Pfam" id="PF18027">
    <property type="entry name" value="Pepdidase_M14_N"/>
    <property type="match status" value="1"/>
</dbReference>
<evidence type="ECO:0000256" key="4">
    <source>
        <dbReference type="ARBA" id="ARBA00004214"/>
    </source>
</evidence>
<dbReference type="GO" id="GO:0004181">
    <property type="term" value="F:metallocarboxypeptidase activity"/>
    <property type="evidence" value="ECO:0007669"/>
    <property type="project" value="InterPro"/>
</dbReference>
<evidence type="ECO:0000256" key="16">
    <source>
        <dbReference type="ARBA" id="ARBA00024627"/>
    </source>
</evidence>
<evidence type="ECO:0000256" key="3">
    <source>
        <dbReference type="ARBA" id="ARBA00004186"/>
    </source>
</evidence>
<evidence type="ECO:0000256" key="15">
    <source>
        <dbReference type="ARBA" id="ARBA00024524"/>
    </source>
</evidence>
<dbReference type="EMBL" id="BEYU01000037">
    <property type="protein sequence ID" value="GBG27948.1"/>
    <property type="molecule type" value="Genomic_DNA"/>
</dbReference>
<name>A0A2R5GDZ8_9STRA</name>
<evidence type="ECO:0000256" key="7">
    <source>
        <dbReference type="ARBA" id="ARBA00022670"/>
    </source>
</evidence>
<feature type="domain" description="Peptidase M14" evidence="23">
    <location>
        <begin position="142"/>
        <end position="447"/>
    </location>
</feature>
<dbReference type="EC" id="3.4.17.24" evidence="17"/>
<evidence type="ECO:0000256" key="13">
    <source>
        <dbReference type="ARBA" id="ARBA00023242"/>
    </source>
</evidence>
<dbReference type="PROSITE" id="PS52035">
    <property type="entry name" value="PEPTIDASE_M14"/>
    <property type="match status" value="1"/>
</dbReference>
<evidence type="ECO:0000256" key="20">
    <source>
        <dbReference type="ARBA" id="ARBA00047714"/>
    </source>
</evidence>
<dbReference type="GO" id="GO:0005634">
    <property type="term" value="C:nucleus"/>
    <property type="evidence" value="ECO:0007669"/>
    <property type="project" value="UniProtKB-SubCell"/>
</dbReference>
<gene>
    <name evidence="24" type="ORF">FCC1311_041712</name>
</gene>
<evidence type="ECO:0000256" key="18">
    <source>
        <dbReference type="ARBA" id="ARBA00032753"/>
    </source>
</evidence>
<evidence type="ECO:0000256" key="21">
    <source>
        <dbReference type="PROSITE-ProRule" id="PRU01379"/>
    </source>
</evidence>
<dbReference type="InterPro" id="IPR034286">
    <property type="entry name" value="M14_AGBL5-like"/>
</dbReference>
<accession>A0A2R5GDZ8</accession>
<evidence type="ECO:0000259" key="23">
    <source>
        <dbReference type="PROSITE" id="PS52035"/>
    </source>
</evidence>
<comment type="catalytic activity">
    <reaction evidence="20">
        <text>gamma-L-glutamyl-L-glutamyl-[protein] + H2O = L-glutamyl-[protein] + L-glutamate</text>
        <dbReference type="Rhea" id="RHEA:60152"/>
        <dbReference type="Rhea" id="RHEA-COMP:10208"/>
        <dbReference type="Rhea" id="RHEA-COMP:15517"/>
        <dbReference type="ChEBI" id="CHEBI:15377"/>
        <dbReference type="ChEBI" id="CHEBI:29973"/>
        <dbReference type="ChEBI" id="CHEBI:29985"/>
        <dbReference type="ChEBI" id="CHEBI:143622"/>
    </reaction>
    <physiologicalReaction direction="left-to-right" evidence="20">
        <dbReference type="Rhea" id="RHEA:60153"/>
    </physiologicalReaction>
</comment>
<evidence type="ECO:0000256" key="17">
    <source>
        <dbReference type="ARBA" id="ARBA00026108"/>
    </source>
</evidence>
<proteinExistence type="inferred from homology"/>
<dbReference type="GO" id="GO:0008270">
    <property type="term" value="F:zinc ion binding"/>
    <property type="evidence" value="ECO:0007669"/>
    <property type="project" value="InterPro"/>
</dbReference>
<feature type="active site" description="Proton donor/acceptor" evidence="21">
    <location>
        <position position="424"/>
    </location>
</feature>
<evidence type="ECO:0000256" key="8">
    <source>
        <dbReference type="ARBA" id="ARBA00022723"/>
    </source>
</evidence>
<keyword evidence="12" id="KW-0206">Cytoskeleton</keyword>
<comment type="catalytic activity">
    <reaction evidence="16">
        <text>C-terminal L-alpha-aminoacyl-L-glutamyl-[tubulin] + H2O = C-terminal L-alpha-aminoacyl-[tubulin] + L-glutamate</text>
        <dbReference type="Rhea" id="RHEA:63796"/>
        <dbReference type="Rhea" id="RHEA-COMP:16436"/>
        <dbReference type="Rhea" id="RHEA-COMP:16437"/>
        <dbReference type="ChEBI" id="CHEBI:15377"/>
        <dbReference type="ChEBI" id="CHEBI:29985"/>
        <dbReference type="ChEBI" id="CHEBI:90782"/>
        <dbReference type="ChEBI" id="CHEBI:149556"/>
        <dbReference type="EC" id="3.4.17.24"/>
    </reaction>
    <physiologicalReaction direction="left-to-right" evidence="16">
        <dbReference type="Rhea" id="RHEA:63797"/>
    </physiologicalReaction>
</comment>
<keyword evidence="9" id="KW-0378">Hydrolase</keyword>
<dbReference type="PANTHER" id="PTHR12756">
    <property type="entry name" value="CYTOSOLIC CARBOXYPEPTIDASE"/>
    <property type="match status" value="1"/>
</dbReference>
<dbReference type="GO" id="GO:0005819">
    <property type="term" value="C:spindle"/>
    <property type="evidence" value="ECO:0007669"/>
    <property type="project" value="UniProtKB-SubCell"/>
</dbReference>
<evidence type="ECO:0000256" key="14">
    <source>
        <dbReference type="ARBA" id="ARBA00024141"/>
    </source>
</evidence>
<keyword evidence="6" id="KW-0963">Cytoplasm</keyword>
<dbReference type="OrthoDB" id="10253041at2759"/>
<feature type="compositionally biased region" description="Basic and acidic residues" evidence="22">
    <location>
        <begin position="443"/>
        <end position="462"/>
    </location>
</feature>
<dbReference type="Gene3D" id="3.40.630.10">
    <property type="entry name" value="Zn peptidases"/>
    <property type="match status" value="1"/>
</dbReference>
<dbReference type="SUPFAM" id="SSF53187">
    <property type="entry name" value="Zn-dependent exopeptidases"/>
    <property type="match status" value="1"/>
</dbReference>
<evidence type="ECO:0000313" key="25">
    <source>
        <dbReference type="Proteomes" id="UP000241890"/>
    </source>
</evidence>
<dbReference type="CDD" id="cd06236">
    <property type="entry name" value="M14_AGBL5_like"/>
    <property type="match status" value="1"/>
</dbReference>
<dbReference type="InterPro" id="IPR000834">
    <property type="entry name" value="Peptidase_M14"/>
</dbReference>
<reference evidence="24 25" key="1">
    <citation type="submission" date="2017-12" db="EMBL/GenBank/DDBJ databases">
        <title>Sequencing, de novo assembly and annotation of complete genome of a new Thraustochytrid species, strain FCC1311.</title>
        <authorList>
            <person name="Sedici K."/>
            <person name="Godart F."/>
            <person name="Aiese Cigliano R."/>
            <person name="Sanseverino W."/>
            <person name="Barakat M."/>
            <person name="Ortet P."/>
            <person name="Marechal E."/>
            <person name="Cagnac O."/>
            <person name="Amato A."/>
        </authorList>
    </citation>
    <scope>NUCLEOTIDE SEQUENCE [LARGE SCALE GENOMIC DNA]</scope>
</reference>
<keyword evidence="24" id="KW-0121">Carboxypeptidase</keyword>
<keyword evidence="11" id="KW-0482">Metalloprotease</keyword>
<evidence type="ECO:0000256" key="10">
    <source>
        <dbReference type="ARBA" id="ARBA00022833"/>
    </source>
</evidence>
<dbReference type="Pfam" id="PF00246">
    <property type="entry name" value="Peptidase_M14"/>
    <property type="match status" value="1"/>
</dbReference>
<organism evidence="24 25">
    <name type="scientific">Hondaea fermentalgiana</name>
    <dbReference type="NCBI Taxonomy" id="2315210"/>
    <lineage>
        <taxon>Eukaryota</taxon>
        <taxon>Sar</taxon>
        <taxon>Stramenopiles</taxon>
        <taxon>Bigyra</taxon>
        <taxon>Labyrinthulomycetes</taxon>
        <taxon>Thraustochytrida</taxon>
        <taxon>Thraustochytriidae</taxon>
        <taxon>Hondaea</taxon>
    </lineage>
</organism>
<dbReference type="GO" id="GO:0030496">
    <property type="term" value="C:midbody"/>
    <property type="evidence" value="ECO:0007669"/>
    <property type="project" value="UniProtKB-SubCell"/>
</dbReference>
<dbReference type="Gene3D" id="2.60.40.3120">
    <property type="match status" value="1"/>
</dbReference>
<evidence type="ECO:0000256" key="1">
    <source>
        <dbReference type="ARBA" id="ARBA00001947"/>
    </source>
</evidence>